<keyword evidence="5" id="KW-1185">Reference proteome</keyword>
<dbReference type="OrthoDB" id="143110at2"/>
<gene>
    <name evidence="4" type="ORF">SAMN02745193_02248</name>
</gene>
<dbReference type="PROSITE" id="PS51186">
    <property type="entry name" value="GNAT"/>
    <property type="match status" value="1"/>
</dbReference>
<dbReference type="STRING" id="198312.SAMN02745193_02248"/>
<dbReference type="GO" id="GO:0016747">
    <property type="term" value="F:acyltransferase activity, transferring groups other than amino-acyl groups"/>
    <property type="evidence" value="ECO:0007669"/>
    <property type="project" value="InterPro"/>
</dbReference>
<dbReference type="InterPro" id="IPR016181">
    <property type="entry name" value="Acyl_CoA_acyltransferase"/>
</dbReference>
<proteinExistence type="predicted"/>
<evidence type="ECO:0000313" key="4">
    <source>
        <dbReference type="EMBL" id="SHN61333.1"/>
    </source>
</evidence>
<dbReference type="RefSeq" id="WP_072675105.1">
    <property type="nucleotide sequence ID" value="NZ_FRDF01000013.1"/>
</dbReference>
<reference evidence="5" key="1">
    <citation type="submission" date="2016-12" db="EMBL/GenBank/DDBJ databases">
        <authorList>
            <person name="Varghese N."/>
            <person name="Submissions S."/>
        </authorList>
    </citation>
    <scope>NUCLEOTIDE SEQUENCE [LARGE SCALE GENOMIC DNA]</scope>
    <source>
        <strain evidence="5">DSM 11032</strain>
    </source>
</reference>
<evidence type="ECO:0000259" key="3">
    <source>
        <dbReference type="PROSITE" id="PS51186"/>
    </source>
</evidence>
<dbReference type="SUPFAM" id="SSF55729">
    <property type="entry name" value="Acyl-CoA N-acyltransferases (Nat)"/>
    <property type="match status" value="1"/>
</dbReference>
<sequence>MILRPATIADAPALSRLGAESFTAAFGHLYREADLTAFIAEVHDPAAVAEEIAGSECTHRLADENGKLVAFCKLRHPSHYAHHSTARDPIELGQLYALPGYTGAGLGAQLMDWALEQARTRGHDAVLLSVYSENFGAQRFYQRYGFAHIADITFRVGEHIDPEFLYELRLGERA</sequence>
<dbReference type="PANTHER" id="PTHR43877">
    <property type="entry name" value="AMINOALKYLPHOSPHONATE N-ACETYLTRANSFERASE-RELATED-RELATED"/>
    <property type="match status" value="1"/>
</dbReference>
<dbReference type="EMBL" id="FRDF01000013">
    <property type="protein sequence ID" value="SHN61333.1"/>
    <property type="molecule type" value="Genomic_DNA"/>
</dbReference>
<dbReference type="Proteomes" id="UP000184391">
    <property type="component" value="Unassembled WGS sequence"/>
</dbReference>
<dbReference type="Gene3D" id="3.40.630.30">
    <property type="match status" value="1"/>
</dbReference>
<evidence type="ECO:0000256" key="2">
    <source>
        <dbReference type="ARBA" id="ARBA00023315"/>
    </source>
</evidence>
<name>A0A1M7SRY5_9SPHN</name>
<keyword evidence="1" id="KW-0808">Transferase</keyword>
<keyword evidence="2" id="KW-0012">Acyltransferase</keyword>
<dbReference type="GO" id="GO:0005840">
    <property type="term" value="C:ribosome"/>
    <property type="evidence" value="ECO:0007669"/>
    <property type="project" value="UniProtKB-KW"/>
</dbReference>
<evidence type="ECO:0000256" key="1">
    <source>
        <dbReference type="ARBA" id="ARBA00022679"/>
    </source>
</evidence>
<dbReference type="InterPro" id="IPR050832">
    <property type="entry name" value="Bact_Acetyltransf"/>
</dbReference>
<protein>
    <submittedName>
        <fullName evidence="4">Ribosomal protein S18 acetylase RimI</fullName>
    </submittedName>
</protein>
<feature type="domain" description="N-acetyltransferase" evidence="3">
    <location>
        <begin position="1"/>
        <end position="171"/>
    </location>
</feature>
<dbReference type="AlphaFoldDB" id="A0A1M7SRY5"/>
<dbReference type="Pfam" id="PF00583">
    <property type="entry name" value="Acetyltransf_1"/>
    <property type="match status" value="1"/>
</dbReference>
<organism evidence="4 5">
    <name type="scientific">Erythrobacter sanguineus</name>
    <dbReference type="NCBI Taxonomy" id="198312"/>
    <lineage>
        <taxon>Bacteria</taxon>
        <taxon>Pseudomonadati</taxon>
        <taxon>Pseudomonadota</taxon>
        <taxon>Alphaproteobacteria</taxon>
        <taxon>Sphingomonadales</taxon>
        <taxon>Erythrobacteraceae</taxon>
        <taxon>Erythrobacter/Porphyrobacter group</taxon>
        <taxon>Erythrobacter</taxon>
    </lineage>
</organism>
<keyword evidence="4" id="KW-0689">Ribosomal protein</keyword>
<dbReference type="InterPro" id="IPR000182">
    <property type="entry name" value="GNAT_dom"/>
</dbReference>
<accession>A0A1M7SRY5</accession>
<dbReference type="CDD" id="cd04301">
    <property type="entry name" value="NAT_SF"/>
    <property type="match status" value="1"/>
</dbReference>
<keyword evidence="4" id="KW-0687">Ribonucleoprotein</keyword>
<evidence type="ECO:0000313" key="5">
    <source>
        <dbReference type="Proteomes" id="UP000184391"/>
    </source>
</evidence>